<dbReference type="Gene3D" id="1.20.58.2220">
    <property type="entry name" value="Formin, FH2 domain"/>
    <property type="match status" value="1"/>
</dbReference>
<dbReference type="PROSITE" id="PS51444">
    <property type="entry name" value="FH2"/>
    <property type="match status" value="1"/>
</dbReference>
<keyword evidence="4" id="KW-1185">Reference proteome</keyword>
<protein>
    <recommendedName>
        <fullName evidence="2">FH2 domain-containing protein</fullName>
    </recommendedName>
</protein>
<feature type="compositionally biased region" description="Polar residues" evidence="1">
    <location>
        <begin position="954"/>
        <end position="976"/>
    </location>
</feature>
<dbReference type="PANTHER" id="PTHR46345">
    <property type="entry name" value="INVERTED FORMIN-2"/>
    <property type="match status" value="1"/>
</dbReference>
<dbReference type="InterPro" id="IPR042201">
    <property type="entry name" value="FH2_Formin_sf"/>
</dbReference>
<dbReference type="Pfam" id="PF02181">
    <property type="entry name" value="FH2"/>
    <property type="match status" value="1"/>
</dbReference>
<organism evidence="3 4">
    <name type="scientific">Pleurodeles waltl</name>
    <name type="common">Iberian ribbed newt</name>
    <dbReference type="NCBI Taxonomy" id="8319"/>
    <lineage>
        <taxon>Eukaryota</taxon>
        <taxon>Metazoa</taxon>
        <taxon>Chordata</taxon>
        <taxon>Craniata</taxon>
        <taxon>Vertebrata</taxon>
        <taxon>Euteleostomi</taxon>
        <taxon>Amphibia</taxon>
        <taxon>Batrachia</taxon>
        <taxon>Caudata</taxon>
        <taxon>Salamandroidea</taxon>
        <taxon>Salamandridae</taxon>
        <taxon>Pleurodelinae</taxon>
        <taxon>Pleurodeles</taxon>
    </lineage>
</organism>
<dbReference type="SUPFAM" id="SSF101447">
    <property type="entry name" value="Formin homology 2 domain (FH2 domain)"/>
    <property type="match status" value="1"/>
</dbReference>
<dbReference type="SMART" id="SM00498">
    <property type="entry name" value="FH2"/>
    <property type="match status" value="1"/>
</dbReference>
<proteinExistence type="predicted"/>
<evidence type="ECO:0000256" key="1">
    <source>
        <dbReference type="SAM" id="MobiDB-lite"/>
    </source>
</evidence>
<feature type="compositionally biased region" description="Basic and acidic residues" evidence="1">
    <location>
        <begin position="718"/>
        <end position="728"/>
    </location>
</feature>
<comment type="caution">
    <text evidence="3">The sequence shown here is derived from an EMBL/GenBank/DDBJ whole genome shotgun (WGS) entry which is preliminary data.</text>
</comment>
<dbReference type="AlphaFoldDB" id="A0AAV7WUK0"/>
<feature type="compositionally biased region" description="Polar residues" evidence="1">
    <location>
        <begin position="805"/>
        <end position="815"/>
    </location>
</feature>
<evidence type="ECO:0000259" key="2">
    <source>
        <dbReference type="PROSITE" id="PS51444"/>
    </source>
</evidence>
<accession>A0AAV7WUK0</accession>
<sequence>MNIWTMAARQHQYQIDTKTIEELFGQQEEAKTSIVTKTRSPRSSFRETKEEISLLDAKRSMNIGIFLKQFKKSAEDIVEDIRLGRCDVYESESLHEFLKLLPETEEAKILKAFSGDLSKLSLADSFMCLLVHVPNYSLRIEAMVLKKEFVPSLASLTQQMSVIRVAMRELMTCEQLHSILYLVLQAGNIMNAGGYAGNAVGFKLSSLLKLADTKANKPGMNLLHFVALEAQKKDAALLSFSEKLQHVQDAARLSIDNIEVELSSLSMKTTSLKDNVCKDPQLLQQMEEFIQLSLNEVKELEWRREELKKESHALIDFFCEDKDTMKLDECFQIFRDFCDKFNKAVKENREREIKDLRQEQRLKELENRRRSLEPGGFGRSSSENDVVLLATNGIEDFLPFFQQRPPSPFCRTPSSRRFRHSSGFPKDRELRTFLDTTKVDESNKFNSLPRANGRQARPSIAWMEDKEYRDTNSKNLHLNQKEEVTPSSQSINHQHSETAPTISNDIYATTLEMPDKNNNKVEHRQHSHKRATLSPLAVAVEEYELVKGLHQFDYGESKNTQEVPFINVEDISVMEVETADDLSLLSLSITEDSPVASTKSSKSACCVTDSSPSKTNITCDSLSNDVTPQLFISDSKEHGQLFYITDTTDCSLTLDCSESSDPNMVVDETKIESSTVNCKSKDQDRRRSSRLSSVSAKETSVPVAPNTKALVPTKRSSLHRDRTTKGKDMQGTNRSNSLKDKSTSSSRLPGTHNGNSMPSKPVRMLNDSEHENMRKVVPISKYNRSASSLKRTDIKPIVRETSSPEIKSVHRNSVASKIDTLPRSPFKRSSVAEDSARQRGGSLTSNSPCFPRDQVQRKSSIKKPSAKPVRNIQRPKPEETKICRSSVKTHVKTDDNKTPVTVSPKAPVATPSFARNTVASSSRRTKGDPPSPSKTVTFTRLSSQPQPKGKTETPARSPTSKENSSVASLNRTSSLRVSGKKIEPSPNSHPKTVAASKEKGIMEKSSIKLKDTGKATLGKILKPLLK</sequence>
<feature type="region of interest" description="Disordered" evidence="1">
    <location>
        <begin position="667"/>
        <end position="764"/>
    </location>
</feature>
<dbReference type="EMBL" id="JANPWB010000001">
    <property type="protein sequence ID" value="KAJ1216391.1"/>
    <property type="molecule type" value="Genomic_DNA"/>
</dbReference>
<name>A0AAV7WUK0_PLEWA</name>
<evidence type="ECO:0000313" key="4">
    <source>
        <dbReference type="Proteomes" id="UP001066276"/>
    </source>
</evidence>
<dbReference type="Proteomes" id="UP001066276">
    <property type="component" value="Chromosome 1_1"/>
</dbReference>
<reference evidence="3" key="1">
    <citation type="journal article" date="2022" name="bioRxiv">
        <title>Sequencing and chromosome-scale assembly of the giantPleurodeles waltlgenome.</title>
        <authorList>
            <person name="Brown T."/>
            <person name="Elewa A."/>
            <person name="Iarovenko S."/>
            <person name="Subramanian E."/>
            <person name="Araus A.J."/>
            <person name="Petzold A."/>
            <person name="Susuki M."/>
            <person name="Suzuki K.-i.T."/>
            <person name="Hayashi T."/>
            <person name="Toyoda A."/>
            <person name="Oliveira C."/>
            <person name="Osipova E."/>
            <person name="Leigh N.D."/>
            <person name="Simon A."/>
            <person name="Yun M.H."/>
        </authorList>
    </citation>
    <scope>NUCLEOTIDE SEQUENCE</scope>
    <source>
        <strain evidence="3">20211129_DDA</strain>
        <tissue evidence="3">Liver</tissue>
    </source>
</reference>
<feature type="domain" description="FH2" evidence="2">
    <location>
        <begin position="1"/>
        <end position="367"/>
    </location>
</feature>
<dbReference type="PANTHER" id="PTHR46345:SF11">
    <property type="entry name" value="FORMIN-J-LIKE"/>
    <property type="match status" value="1"/>
</dbReference>
<feature type="compositionally biased region" description="Polar residues" evidence="1">
    <location>
        <begin position="913"/>
        <end position="922"/>
    </location>
</feature>
<dbReference type="InterPro" id="IPR015425">
    <property type="entry name" value="FH2_Formin"/>
</dbReference>
<gene>
    <name evidence="3" type="ORF">NDU88_003993</name>
</gene>
<feature type="compositionally biased region" description="Polar residues" evidence="1">
    <location>
        <begin position="933"/>
        <end position="946"/>
    </location>
</feature>
<evidence type="ECO:0000313" key="3">
    <source>
        <dbReference type="EMBL" id="KAJ1216391.1"/>
    </source>
</evidence>
<feature type="region of interest" description="Disordered" evidence="1">
    <location>
        <begin position="805"/>
        <end position="999"/>
    </location>
</feature>